<name>A0A9Q0L2K9_9MAGN</name>
<organism evidence="2 3">
    <name type="scientific">Protea cynaroides</name>
    <dbReference type="NCBI Taxonomy" id="273540"/>
    <lineage>
        <taxon>Eukaryota</taxon>
        <taxon>Viridiplantae</taxon>
        <taxon>Streptophyta</taxon>
        <taxon>Embryophyta</taxon>
        <taxon>Tracheophyta</taxon>
        <taxon>Spermatophyta</taxon>
        <taxon>Magnoliopsida</taxon>
        <taxon>Proteales</taxon>
        <taxon>Proteaceae</taxon>
        <taxon>Protea</taxon>
    </lineage>
</organism>
<gene>
    <name evidence="1" type="ORF">NE237_031506</name>
    <name evidence="2" type="ORF">NE237_032170</name>
</gene>
<dbReference type="OrthoDB" id="1658571at2759"/>
<protein>
    <submittedName>
        <fullName evidence="2">Uncharacterized protein</fullName>
    </submittedName>
</protein>
<accession>A0A9Q0L2K9</accession>
<evidence type="ECO:0000313" key="3">
    <source>
        <dbReference type="Proteomes" id="UP001141806"/>
    </source>
</evidence>
<dbReference type="Proteomes" id="UP001141806">
    <property type="component" value="Unassembled WGS sequence"/>
</dbReference>
<comment type="caution">
    <text evidence="2">The sequence shown here is derived from an EMBL/GenBank/DDBJ whole genome shotgun (WGS) entry which is preliminary data.</text>
</comment>
<dbReference type="EMBL" id="JAMYWD010000001">
    <property type="protein sequence ID" value="KAJ4981333.1"/>
    <property type="molecule type" value="Genomic_DNA"/>
</dbReference>
<dbReference type="AlphaFoldDB" id="A0A9Q0L2K9"/>
<proteinExistence type="predicted"/>
<dbReference type="EMBL" id="JAMYWD010000001">
    <property type="protein sequence ID" value="KAJ4980669.1"/>
    <property type="molecule type" value="Genomic_DNA"/>
</dbReference>
<sequence>MEVLSDNKENIPPFSIKSTNQSAAMVLTSLNKKRRIRKPLEDITHLLYPSIRCCNSVLDCDLLSSRPDFVSTVNPRKRRTGDDGFSSLQRTRWGSLRKDFR</sequence>
<evidence type="ECO:0000313" key="1">
    <source>
        <dbReference type="EMBL" id="KAJ4980669.1"/>
    </source>
</evidence>
<evidence type="ECO:0000313" key="2">
    <source>
        <dbReference type="EMBL" id="KAJ4981333.1"/>
    </source>
</evidence>
<reference evidence="2" key="1">
    <citation type="journal article" date="2023" name="Plant J.">
        <title>The genome of the king protea, Protea cynaroides.</title>
        <authorList>
            <person name="Chang J."/>
            <person name="Duong T.A."/>
            <person name="Schoeman C."/>
            <person name="Ma X."/>
            <person name="Roodt D."/>
            <person name="Barker N."/>
            <person name="Li Z."/>
            <person name="Van de Peer Y."/>
            <person name="Mizrachi E."/>
        </authorList>
    </citation>
    <scope>NUCLEOTIDE SEQUENCE</scope>
    <source>
        <tissue evidence="2">Young leaves</tissue>
    </source>
</reference>
<keyword evidence="3" id="KW-1185">Reference proteome</keyword>